<dbReference type="EMBL" id="LGRX02001277">
    <property type="protein sequence ID" value="KAK3286414.1"/>
    <property type="molecule type" value="Genomic_DNA"/>
</dbReference>
<evidence type="ECO:0000313" key="3">
    <source>
        <dbReference type="Proteomes" id="UP001190700"/>
    </source>
</evidence>
<keyword evidence="3" id="KW-1185">Reference proteome</keyword>
<name>A0AAE0LIW8_9CHLO</name>
<proteinExistence type="predicted"/>
<comment type="caution">
    <text evidence="2">The sequence shown here is derived from an EMBL/GenBank/DDBJ whole genome shotgun (WGS) entry which is preliminary data.</text>
</comment>
<dbReference type="AlphaFoldDB" id="A0AAE0LIW8"/>
<feature type="compositionally biased region" description="Basic and acidic residues" evidence="1">
    <location>
        <begin position="106"/>
        <end position="123"/>
    </location>
</feature>
<dbReference type="Proteomes" id="UP001190700">
    <property type="component" value="Unassembled WGS sequence"/>
</dbReference>
<feature type="region of interest" description="Disordered" evidence="1">
    <location>
        <begin position="101"/>
        <end position="123"/>
    </location>
</feature>
<accession>A0AAE0LIW8</accession>
<organism evidence="2 3">
    <name type="scientific">Cymbomonas tetramitiformis</name>
    <dbReference type="NCBI Taxonomy" id="36881"/>
    <lineage>
        <taxon>Eukaryota</taxon>
        <taxon>Viridiplantae</taxon>
        <taxon>Chlorophyta</taxon>
        <taxon>Pyramimonadophyceae</taxon>
        <taxon>Pyramimonadales</taxon>
        <taxon>Pyramimonadaceae</taxon>
        <taxon>Cymbomonas</taxon>
    </lineage>
</organism>
<gene>
    <name evidence="2" type="ORF">CYMTET_6030</name>
</gene>
<evidence type="ECO:0000256" key="1">
    <source>
        <dbReference type="SAM" id="MobiDB-lite"/>
    </source>
</evidence>
<evidence type="ECO:0000313" key="2">
    <source>
        <dbReference type="EMBL" id="KAK3286414.1"/>
    </source>
</evidence>
<sequence>MVPRLSPGVPRPANSLACSAGYGWNPITNPVPPSAPWLDQTKVTWPDYELDLSEWLSSTEQDMDGIRSQFEARGYAILRDIVPPDCLQVYRTMHEDMQSGTIRTPGRHDLGSHKPEAHIKDRF</sequence>
<reference evidence="2 3" key="1">
    <citation type="journal article" date="2015" name="Genome Biol. Evol.">
        <title>Comparative Genomics of a Bacterivorous Green Alga Reveals Evolutionary Causalities and Consequences of Phago-Mixotrophic Mode of Nutrition.</title>
        <authorList>
            <person name="Burns J.A."/>
            <person name="Paasch A."/>
            <person name="Narechania A."/>
            <person name="Kim E."/>
        </authorList>
    </citation>
    <scope>NUCLEOTIDE SEQUENCE [LARGE SCALE GENOMIC DNA]</scope>
    <source>
        <strain evidence="2 3">PLY_AMNH</strain>
    </source>
</reference>
<protein>
    <submittedName>
        <fullName evidence="2">Uncharacterized protein</fullName>
    </submittedName>
</protein>